<dbReference type="InterPro" id="IPR036291">
    <property type="entry name" value="NAD(P)-bd_dom_sf"/>
</dbReference>
<dbReference type="GO" id="GO:0008270">
    <property type="term" value="F:zinc ion binding"/>
    <property type="evidence" value="ECO:0007669"/>
    <property type="project" value="InterPro"/>
</dbReference>
<evidence type="ECO:0000256" key="1">
    <source>
        <dbReference type="ARBA" id="ARBA00022857"/>
    </source>
</evidence>
<proteinExistence type="predicted"/>
<reference evidence="4" key="1">
    <citation type="journal article" date="2020" name="Fungal Divers.">
        <title>Resolving the Mortierellaceae phylogeny through synthesis of multi-gene phylogenetics and phylogenomics.</title>
        <authorList>
            <person name="Vandepol N."/>
            <person name="Liber J."/>
            <person name="Desiro A."/>
            <person name="Na H."/>
            <person name="Kennedy M."/>
            <person name="Barry K."/>
            <person name="Grigoriev I.V."/>
            <person name="Miller A.N."/>
            <person name="O'Donnell K."/>
            <person name="Stajich J.E."/>
            <person name="Bonito G."/>
        </authorList>
    </citation>
    <scope>NUCLEOTIDE SEQUENCE</scope>
    <source>
        <strain evidence="4">BC1065</strain>
    </source>
</reference>
<dbReference type="Pfam" id="PF08240">
    <property type="entry name" value="ADH_N"/>
    <property type="match status" value="1"/>
</dbReference>
<dbReference type="InterPro" id="IPR002364">
    <property type="entry name" value="Quin_OxRdtase/zeta-crystal_CS"/>
</dbReference>
<dbReference type="InterPro" id="IPR013154">
    <property type="entry name" value="ADH-like_N"/>
</dbReference>
<feature type="domain" description="Enoyl reductase (ER)" evidence="3">
    <location>
        <begin position="13"/>
        <end position="324"/>
    </location>
</feature>
<dbReference type="GO" id="GO:0035925">
    <property type="term" value="F:mRNA 3'-UTR AU-rich region binding"/>
    <property type="evidence" value="ECO:0007669"/>
    <property type="project" value="TreeGrafter"/>
</dbReference>
<dbReference type="Proteomes" id="UP000807716">
    <property type="component" value="Unassembled WGS sequence"/>
</dbReference>
<dbReference type="GO" id="GO:0003960">
    <property type="term" value="F:quinone reductase (NADPH) activity"/>
    <property type="evidence" value="ECO:0007669"/>
    <property type="project" value="InterPro"/>
</dbReference>
<protein>
    <submittedName>
        <fullName evidence="4">NADPH:quinone reductase</fullName>
    </submittedName>
</protein>
<dbReference type="Gene3D" id="3.40.50.720">
    <property type="entry name" value="NAD(P)-binding Rossmann-like Domain"/>
    <property type="match status" value="1"/>
</dbReference>
<keyword evidence="2" id="KW-0560">Oxidoreductase</keyword>
<evidence type="ECO:0000259" key="3">
    <source>
        <dbReference type="SMART" id="SM00829"/>
    </source>
</evidence>
<dbReference type="OrthoDB" id="48317at2759"/>
<dbReference type="PROSITE" id="PS01162">
    <property type="entry name" value="QOR_ZETA_CRYSTAL"/>
    <property type="match status" value="1"/>
</dbReference>
<dbReference type="InterPro" id="IPR013149">
    <property type="entry name" value="ADH-like_C"/>
</dbReference>
<dbReference type="Pfam" id="PF00107">
    <property type="entry name" value="ADH_zinc_N"/>
    <property type="match status" value="1"/>
</dbReference>
<dbReference type="Gene3D" id="3.90.180.10">
    <property type="entry name" value="Medium-chain alcohol dehydrogenases, catalytic domain"/>
    <property type="match status" value="1"/>
</dbReference>
<comment type="caution">
    <text evidence="4">The sequence shown here is derived from an EMBL/GenBank/DDBJ whole genome shotgun (WGS) entry which is preliminary data.</text>
</comment>
<dbReference type="GO" id="GO:0070402">
    <property type="term" value="F:NADPH binding"/>
    <property type="evidence" value="ECO:0007669"/>
    <property type="project" value="TreeGrafter"/>
</dbReference>
<evidence type="ECO:0000313" key="5">
    <source>
        <dbReference type="Proteomes" id="UP000807716"/>
    </source>
</evidence>
<evidence type="ECO:0000313" key="4">
    <source>
        <dbReference type="EMBL" id="KAG0267630.1"/>
    </source>
</evidence>
<keyword evidence="1" id="KW-0521">NADP</keyword>
<evidence type="ECO:0000256" key="2">
    <source>
        <dbReference type="ARBA" id="ARBA00023002"/>
    </source>
</evidence>
<dbReference type="PANTHER" id="PTHR48106:SF7">
    <property type="entry name" value="DEHYDROGENASE, ZINC-CONTAINING, PUTATIVE (AFU_ORTHOLOGUE AFUA_5G10220)-RELATED"/>
    <property type="match status" value="1"/>
</dbReference>
<dbReference type="AlphaFoldDB" id="A0A9P6UAG0"/>
<dbReference type="InterPro" id="IPR011032">
    <property type="entry name" value="GroES-like_sf"/>
</dbReference>
<dbReference type="SUPFAM" id="SSF50129">
    <property type="entry name" value="GroES-like"/>
    <property type="match status" value="1"/>
</dbReference>
<name>A0A9P6UAG0_9FUNG</name>
<organism evidence="4 5">
    <name type="scientific">Actinomortierella ambigua</name>
    <dbReference type="NCBI Taxonomy" id="1343610"/>
    <lineage>
        <taxon>Eukaryota</taxon>
        <taxon>Fungi</taxon>
        <taxon>Fungi incertae sedis</taxon>
        <taxon>Mucoromycota</taxon>
        <taxon>Mortierellomycotina</taxon>
        <taxon>Mortierellomycetes</taxon>
        <taxon>Mortierellales</taxon>
        <taxon>Mortierellaceae</taxon>
        <taxon>Actinomortierella</taxon>
    </lineage>
</organism>
<dbReference type="InterPro" id="IPR020843">
    <property type="entry name" value="ER"/>
</dbReference>
<dbReference type="CDD" id="cd05286">
    <property type="entry name" value="QOR2"/>
    <property type="match status" value="1"/>
</dbReference>
<dbReference type="InterPro" id="IPR047618">
    <property type="entry name" value="QOR-like"/>
</dbReference>
<dbReference type="SUPFAM" id="SSF51735">
    <property type="entry name" value="NAD(P)-binding Rossmann-fold domains"/>
    <property type="match status" value="1"/>
</dbReference>
<dbReference type="EMBL" id="JAAAJB010000072">
    <property type="protein sequence ID" value="KAG0267630.1"/>
    <property type="molecule type" value="Genomic_DNA"/>
</dbReference>
<sequence>MSTMRAVYITATGDSSILKVSNIPKPVPKPNEVLVKIHFVGVNFFDTLYRARKDALSLPSVLGAEASGEIVEIGSDVTHYSVGDRVALLGGATYAEYTVVRDDLIAKVPDGVSYEKAAAALAIGMTSLGLVKLGYEVKKGDWVLIHAAAGGIGLVLCQLCKQAGAHVIGTTSSDAKAEMVKRAGADHVLNYKTHTNDQVFAEIAKLTNGQLVHVVFDSVGADMFDLSLRSTRDFGTVVEYGIASGEVPPFNLLRLREKSTKLTFFNLHPAIATREGFASLANEVLKLVDDCKLDLNISRIYTLDQVKEAHDALESRQTTGKLLMRI</sequence>
<gene>
    <name evidence="4" type="primary">ZTA1_2</name>
    <name evidence="4" type="ORF">DFQ27_008531</name>
</gene>
<dbReference type="GO" id="GO:0005829">
    <property type="term" value="C:cytosol"/>
    <property type="evidence" value="ECO:0007669"/>
    <property type="project" value="TreeGrafter"/>
</dbReference>
<keyword evidence="5" id="KW-1185">Reference proteome</keyword>
<dbReference type="PANTHER" id="PTHR48106">
    <property type="entry name" value="QUINONE OXIDOREDUCTASE PIG3-RELATED"/>
    <property type="match status" value="1"/>
</dbReference>
<dbReference type="SMART" id="SM00829">
    <property type="entry name" value="PKS_ER"/>
    <property type="match status" value="1"/>
</dbReference>
<accession>A0A9P6UAG0</accession>